<comment type="caution">
    <text evidence="1">The sequence shown here is derived from an EMBL/GenBank/DDBJ whole genome shotgun (WGS) entry which is preliminary data.</text>
</comment>
<gene>
    <name evidence="1" type="ORF">PACLA_8A081104</name>
</gene>
<evidence type="ECO:0000313" key="1">
    <source>
        <dbReference type="EMBL" id="CAB4007083.1"/>
    </source>
</evidence>
<dbReference type="AlphaFoldDB" id="A0A6S7HSX6"/>
<dbReference type="Proteomes" id="UP001152795">
    <property type="component" value="Unassembled WGS sequence"/>
</dbReference>
<proteinExistence type="predicted"/>
<reference evidence="1" key="1">
    <citation type="submission" date="2020-04" db="EMBL/GenBank/DDBJ databases">
        <authorList>
            <person name="Alioto T."/>
            <person name="Alioto T."/>
            <person name="Gomez Garrido J."/>
        </authorList>
    </citation>
    <scope>NUCLEOTIDE SEQUENCE</scope>
    <source>
        <strain evidence="1">A484AB</strain>
    </source>
</reference>
<keyword evidence="2" id="KW-1185">Reference proteome</keyword>
<sequence length="114" mass="12798">MLDAIETRLFVGDPETFQIDNQTARVPYDSTLAMTSGHFQIAGELMAASIVQGGPAPDFLAEWLQTVDSDKKFQDLLMQDNVLDQLSKIGYRGVPHRESLKNKPSLIRYAIWTL</sequence>
<dbReference type="EMBL" id="CACRXK020005690">
    <property type="protein sequence ID" value="CAB4007083.1"/>
    <property type="molecule type" value="Genomic_DNA"/>
</dbReference>
<organism evidence="1 2">
    <name type="scientific">Paramuricea clavata</name>
    <name type="common">Red gorgonian</name>
    <name type="synonym">Violescent sea-whip</name>
    <dbReference type="NCBI Taxonomy" id="317549"/>
    <lineage>
        <taxon>Eukaryota</taxon>
        <taxon>Metazoa</taxon>
        <taxon>Cnidaria</taxon>
        <taxon>Anthozoa</taxon>
        <taxon>Octocorallia</taxon>
        <taxon>Malacalcyonacea</taxon>
        <taxon>Plexauridae</taxon>
        <taxon>Paramuricea</taxon>
    </lineage>
</organism>
<evidence type="ECO:0000313" key="2">
    <source>
        <dbReference type="Proteomes" id="UP001152795"/>
    </source>
</evidence>
<accession>A0A6S7HSX6</accession>
<dbReference type="OrthoDB" id="8957740at2759"/>
<name>A0A6S7HSX6_PARCT</name>
<protein>
    <submittedName>
        <fullName evidence="1">Uncharacterized protein</fullName>
    </submittedName>
</protein>